<keyword evidence="1" id="KW-0560">Oxidoreductase</keyword>
<dbReference type="RefSeq" id="WP_115729692.1">
    <property type="nucleotide sequence ID" value="NZ_SLZO01000006.1"/>
</dbReference>
<reference evidence="3 4" key="1">
    <citation type="submission" date="2018-06" db="EMBL/GenBank/DDBJ databases">
        <authorList>
            <consortium name="Pathogen Informatics"/>
            <person name="Doyle S."/>
        </authorList>
    </citation>
    <scope>NUCLEOTIDE SEQUENCE [LARGE SCALE GENOMIC DNA]</scope>
    <source>
        <strain evidence="3 4">NCTC10684</strain>
    </source>
</reference>
<gene>
    <name evidence="3" type="ORF">NCTC10684_00334</name>
</gene>
<dbReference type="InterPro" id="IPR028939">
    <property type="entry name" value="P5C_Rdtase_cat_N"/>
</dbReference>
<evidence type="ECO:0000313" key="3">
    <source>
        <dbReference type="EMBL" id="SUU87143.1"/>
    </source>
</evidence>
<evidence type="ECO:0000256" key="1">
    <source>
        <dbReference type="ARBA" id="ARBA00023002"/>
    </source>
</evidence>
<protein>
    <submittedName>
        <fullName evidence="3">Arogenate dehydrogenase</fullName>
    </submittedName>
</protein>
<dbReference type="Pfam" id="PF03807">
    <property type="entry name" value="F420_oxidored"/>
    <property type="match status" value="1"/>
</dbReference>
<dbReference type="OrthoDB" id="5524287at2"/>
<evidence type="ECO:0000313" key="4">
    <source>
        <dbReference type="Proteomes" id="UP000254701"/>
    </source>
</evidence>
<accession>A0A380WDQ3</accession>
<dbReference type="GO" id="GO:0016491">
    <property type="term" value="F:oxidoreductase activity"/>
    <property type="evidence" value="ECO:0007669"/>
    <property type="project" value="UniProtKB-KW"/>
</dbReference>
<feature type="domain" description="Pyrroline-5-carboxylate reductase catalytic N-terminal" evidence="2">
    <location>
        <begin position="2"/>
        <end position="93"/>
    </location>
</feature>
<evidence type="ECO:0000259" key="2">
    <source>
        <dbReference type="Pfam" id="PF03807"/>
    </source>
</evidence>
<dbReference type="PANTHER" id="PTHR14239">
    <property type="entry name" value="DUDULIN-RELATED"/>
    <property type="match status" value="1"/>
</dbReference>
<dbReference type="InterPro" id="IPR051267">
    <property type="entry name" value="STEAP_metalloreductase"/>
</dbReference>
<dbReference type="InterPro" id="IPR036291">
    <property type="entry name" value="NAD(P)-bd_dom_sf"/>
</dbReference>
<name>A0A380WDQ3_AMIAI</name>
<dbReference type="EMBL" id="UFSM01000001">
    <property type="protein sequence ID" value="SUU87143.1"/>
    <property type="molecule type" value="Genomic_DNA"/>
</dbReference>
<sequence length="256" mass="27710">MKIGVIGIGEMGGTLARKWSEKGHDVSVANSRGAEAALAFATEIGVQSTDTHGAVEGADVVLLAMPFPAAATLPNDLFERAAGDVVIIDVSNYFPGIRDPNIAEIDAGMPESVWVSLQLGRPIFKAFNSILFYSLAELGRPEGERGRLAIPVAGDDGRGKQMVMSLINEIGFDPVDGGSLAESWRQQPLTPAYCCDFDADKTRHALVAAVKGKAPRIRDNEWWDNHRRLFADNPTYREVHAEQIAVNRALNPLGEM</sequence>
<dbReference type="Proteomes" id="UP000254701">
    <property type="component" value="Unassembled WGS sequence"/>
</dbReference>
<proteinExistence type="predicted"/>
<dbReference type="AlphaFoldDB" id="A0A380WDQ3"/>
<organism evidence="3 4">
    <name type="scientific">Aminobacter aminovorans</name>
    <name type="common">Chelatobacter heintzii</name>
    <dbReference type="NCBI Taxonomy" id="83263"/>
    <lineage>
        <taxon>Bacteria</taxon>
        <taxon>Pseudomonadati</taxon>
        <taxon>Pseudomonadota</taxon>
        <taxon>Alphaproteobacteria</taxon>
        <taxon>Hyphomicrobiales</taxon>
        <taxon>Phyllobacteriaceae</taxon>
        <taxon>Aminobacter</taxon>
    </lineage>
</organism>
<dbReference type="SUPFAM" id="SSF51735">
    <property type="entry name" value="NAD(P)-binding Rossmann-fold domains"/>
    <property type="match status" value="1"/>
</dbReference>
<dbReference type="Gene3D" id="3.40.50.720">
    <property type="entry name" value="NAD(P)-binding Rossmann-like Domain"/>
    <property type="match status" value="1"/>
</dbReference>